<dbReference type="Proteomes" id="UP001153636">
    <property type="component" value="Chromosome 12"/>
</dbReference>
<dbReference type="AlphaFoldDB" id="A0A9P0G4R0"/>
<organism evidence="1 2">
    <name type="scientific">Psylliodes chrysocephalus</name>
    <dbReference type="NCBI Taxonomy" id="3402493"/>
    <lineage>
        <taxon>Eukaryota</taxon>
        <taxon>Metazoa</taxon>
        <taxon>Ecdysozoa</taxon>
        <taxon>Arthropoda</taxon>
        <taxon>Hexapoda</taxon>
        <taxon>Insecta</taxon>
        <taxon>Pterygota</taxon>
        <taxon>Neoptera</taxon>
        <taxon>Endopterygota</taxon>
        <taxon>Coleoptera</taxon>
        <taxon>Polyphaga</taxon>
        <taxon>Cucujiformia</taxon>
        <taxon>Chrysomeloidea</taxon>
        <taxon>Chrysomelidae</taxon>
        <taxon>Galerucinae</taxon>
        <taxon>Alticini</taxon>
        <taxon>Psylliodes</taxon>
    </lineage>
</organism>
<reference evidence="1" key="1">
    <citation type="submission" date="2022-01" db="EMBL/GenBank/DDBJ databases">
        <authorList>
            <person name="King R."/>
        </authorList>
    </citation>
    <scope>NUCLEOTIDE SEQUENCE</scope>
</reference>
<protein>
    <submittedName>
        <fullName evidence="1">Uncharacterized protein</fullName>
    </submittedName>
</protein>
<proteinExistence type="predicted"/>
<dbReference type="OrthoDB" id="63267at2759"/>
<gene>
    <name evidence="1" type="ORF">PSYICH_LOCUS3051</name>
</gene>
<sequence length="147" mass="17317">MSSNLGSTSEEDPPIRLFIEPFQLLFARKAKGCLWPAIKLGKSNFVPDGYRVYYFRNKAIQETTPKNVISDFSILLDEEVSFKYDGRKRGLVENIQTQNLIPYFFIVANKNQLYKVLYNDVYLNRRQAWRILRKYSDESHVADFNDF</sequence>
<accession>A0A9P0G4R0</accession>
<name>A0A9P0G4R0_9CUCU</name>
<evidence type="ECO:0000313" key="1">
    <source>
        <dbReference type="EMBL" id="CAH1101944.1"/>
    </source>
</evidence>
<evidence type="ECO:0000313" key="2">
    <source>
        <dbReference type="Proteomes" id="UP001153636"/>
    </source>
</evidence>
<keyword evidence="2" id="KW-1185">Reference proteome</keyword>
<dbReference type="EMBL" id="OV651824">
    <property type="protein sequence ID" value="CAH1101944.1"/>
    <property type="molecule type" value="Genomic_DNA"/>
</dbReference>